<name>A0AA39LYI6_9BILA</name>
<dbReference type="CDD" id="cd22593">
    <property type="entry name" value="Kunitz_conkunitzin"/>
    <property type="match status" value="1"/>
</dbReference>
<accession>A0AA39LYI6</accession>
<dbReference type="AlphaFoldDB" id="A0AA39LYI6"/>
<dbReference type="SUPFAM" id="SSF57362">
    <property type="entry name" value="BPTI-like"/>
    <property type="match status" value="1"/>
</dbReference>
<dbReference type="InterPro" id="IPR036880">
    <property type="entry name" value="Kunitz_BPTI_sf"/>
</dbReference>
<dbReference type="Gene3D" id="4.10.410.10">
    <property type="entry name" value="Pancreatic trypsin inhibitor Kunitz domain"/>
    <property type="match status" value="1"/>
</dbReference>
<dbReference type="Proteomes" id="UP001175271">
    <property type="component" value="Unassembled WGS sequence"/>
</dbReference>
<dbReference type="GO" id="GO:0004867">
    <property type="term" value="F:serine-type endopeptidase inhibitor activity"/>
    <property type="evidence" value="ECO:0007669"/>
    <property type="project" value="InterPro"/>
</dbReference>
<evidence type="ECO:0000313" key="2">
    <source>
        <dbReference type="EMBL" id="KAK0413990.1"/>
    </source>
</evidence>
<proteinExistence type="predicted"/>
<dbReference type="PANTHER" id="PTHR47248:SF8">
    <property type="entry name" value="BPTI_KUNITZ INHIBITOR DOMAIN-CONTAINING PROTEIN-RELATED"/>
    <property type="match status" value="1"/>
</dbReference>
<reference evidence="2" key="1">
    <citation type="submission" date="2023-06" db="EMBL/GenBank/DDBJ databases">
        <title>Genomic analysis of the entomopathogenic nematode Steinernema hermaphroditum.</title>
        <authorList>
            <person name="Schwarz E.M."/>
            <person name="Heppert J.K."/>
            <person name="Baniya A."/>
            <person name="Schwartz H.T."/>
            <person name="Tan C.-H."/>
            <person name="Antoshechkin I."/>
            <person name="Sternberg P.W."/>
            <person name="Goodrich-Blair H."/>
            <person name="Dillman A.R."/>
        </authorList>
    </citation>
    <scope>NUCLEOTIDE SEQUENCE</scope>
    <source>
        <strain evidence="2">PS9179</strain>
        <tissue evidence="2">Whole animal</tissue>
    </source>
</reference>
<dbReference type="SMART" id="SM00131">
    <property type="entry name" value="KU"/>
    <property type="match status" value="1"/>
</dbReference>
<dbReference type="InterPro" id="IPR002223">
    <property type="entry name" value="Kunitz_BPTI"/>
</dbReference>
<dbReference type="InterPro" id="IPR052861">
    <property type="entry name" value="BPTI/Kunitz_domain"/>
</dbReference>
<dbReference type="PANTHER" id="PTHR47248">
    <property type="entry name" value="PROTEIN CBG06772"/>
    <property type="match status" value="1"/>
</dbReference>
<organism evidence="2 3">
    <name type="scientific">Steinernema hermaphroditum</name>
    <dbReference type="NCBI Taxonomy" id="289476"/>
    <lineage>
        <taxon>Eukaryota</taxon>
        <taxon>Metazoa</taxon>
        <taxon>Ecdysozoa</taxon>
        <taxon>Nematoda</taxon>
        <taxon>Chromadorea</taxon>
        <taxon>Rhabditida</taxon>
        <taxon>Tylenchina</taxon>
        <taxon>Panagrolaimomorpha</taxon>
        <taxon>Strongyloidoidea</taxon>
        <taxon>Steinernematidae</taxon>
        <taxon>Steinernema</taxon>
    </lineage>
</organism>
<evidence type="ECO:0000313" key="3">
    <source>
        <dbReference type="Proteomes" id="UP001175271"/>
    </source>
</evidence>
<dbReference type="EMBL" id="JAUCMV010000003">
    <property type="protein sequence ID" value="KAK0413990.1"/>
    <property type="molecule type" value="Genomic_DNA"/>
</dbReference>
<dbReference type="PROSITE" id="PS50279">
    <property type="entry name" value="BPTI_KUNITZ_2"/>
    <property type="match status" value="1"/>
</dbReference>
<dbReference type="Pfam" id="PF00014">
    <property type="entry name" value="Kunitz_BPTI"/>
    <property type="match status" value="1"/>
</dbReference>
<gene>
    <name evidence="2" type="ORF">QR680_007096</name>
</gene>
<evidence type="ECO:0000259" key="1">
    <source>
        <dbReference type="PROSITE" id="PS50279"/>
    </source>
</evidence>
<keyword evidence="3" id="KW-1185">Reference proteome</keyword>
<sequence>MILLVFAFFASTLAFPFPPYEYDCNAKLDRGIGNNHSQKFYFDKQWNNCFGFKYSGSGGSLNKFNTYTECLRACQYVDGNTCSSPFASVEPVKIAFTCKSIICPKGSECKMGMFIDCCNTTLDDWALARYDSKCPNGGAASVETVAKTCSDLLCGKGEKCIQINPYFARCCGAKETHPIKMSDEPAIDHYVAGRMFDEEYGDFLSIPFECIAISEGEIDLVETLLNAGPLTTINYGNLSEHTVGSMETANKVFDAHAAIVIHYYEDSRYYFDFDHRFRRLNDVILERRIASNGD</sequence>
<comment type="caution">
    <text evidence="2">The sequence shown here is derived from an EMBL/GenBank/DDBJ whole genome shotgun (WGS) entry which is preliminary data.</text>
</comment>
<feature type="domain" description="BPTI/Kunitz inhibitor" evidence="1">
    <location>
        <begin position="24"/>
        <end position="74"/>
    </location>
</feature>
<protein>
    <recommendedName>
        <fullName evidence="1">BPTI/Kunitz inhibitor domain-containing protein</fullName>
    </recommendedName>
</protein>